<keyword evidence="4" id="KW-1133">Transmembrane helix</keyword>
<dbReference type="AlphaFoldDB" id="A0A975XUS0"/>
<dbReference type="InterPro" id="IPR008816">
    <property type="entry name" value="Gly_zipper_2TM_dom"/>
</dbReference>
<feature type="region of interest" description="Disordered" evidence="3">
    <location>
        <begin position="50"/>
        <end position="121"/>
    </location>
</feature>
<dbReference type="GO" id="GO:0019867">
    <property type="term" value="C:outer membrane"/>
    <property type="evidence" value="ECO:0007669"/>
    <property type="project" value="InterPro"/>
</dbReference>
<evidence type="ECO:0000313" key="7">
    <source>
        <dbReference type="Proteomes" id="UP000683428"/>
    </source>
</evidence>
<evidence type="ECO:0000256" key="3">
    <source>
        <dbReference type="SAM" id="MobiDB-lite"/>
    </source>
</evidence>
<protein>
    <submittedName>
        <fullName evidence="6">Glycine zipper 2TM domain-containing protein</fullName>
    </submittedName>
</protein>
<dbReference type="RefSeq" id="WP_216128103.1">
    <property type="nucleotide sequence ID" value="NZ_CP064782.1"/>
</dbReference>
<dbReference type="EMBL" id="CP064782">
    <property type="protein sequence ID" value="QWT49050.1"/>
    <property type="molecule type" value="Genomic_DNA"/>
</dbReference>
<feature type="transmembrane region" description="Helical" evidence="4">
    <location>
        <begin position="24"/>
        <end position="47"/>
    </location>
</feature>
<dbReference type="KEGG" id="aiq:Azoinq_00025"/>
<dbReference type="Pfam" id="PF05433">
    <property type="entry name" value="Rick_17kDa_Anti"/>
    <property type="match status" value="1"/>
</dbReference>
<feature type="region of interest" description="Disordered" evidence="3">
    <location>
        <begin position="1"/>
        <end position="21"/>
    </location>
</feature>
<dbReference type="PANTHER" id="PTHR35603">
    <property type="match status" value="1"/>
</dbReference>
<reference evidence="6" key="1">
    <citation type="submission" date="2020-11" db="EMBL/GenBank/DDBJ databases">
        <title>Azospira inquinata sp. nov.</title>
        <authorList>
            <person name="Moe W.M."/>
            <person name="Mikes M.C."/>
        </authorList>
    </citation>
    <scope>NUCLEOTIDE SEQUENCE</scope>
    <source>
        <strain evidence="6">Azo-3</strain>
    </source>
</reference>
<sequence length="232" mass="23357">MDSTLNVPAPERHDGPKPQRPHPVVVAAAVSLTVFSLLGIGAITGLVPTAHSEKAGDSPALSRALPDREAAPGSEEDAPVPSASADRSDIRAAVAASSRGTAAPREEARPAAPAHSSPPATCARCGVVQAVREVQREGKASGLGAVAGGVAGAVVGNQFGRGNGNAAMTLLGAAGGAFAGNSIEKNMHKETSYRITVRMDDGSYRTIAQNYVPAVQSGDRVKVTNGSVAAIP</sequence>
<name>A0A975XUS0_9RHOO</name>
<feature type="domain" description="Glycine zipper 2TM" evidence="5">
    <location>
        <begin position="143"/>
        <end position="184"/>
    </location>
</feature>
<keyword evidence="7" id="KW-1185">Reference proteome</keyword>
<evidence type="ECO:0000313" key="6">
    <source>
        <dbReference type="EMBL" id="QWT49050.1"/>
    </source>
</evidence>
<proteinExistence type="predicted"/>
<dbReference type="InterPro" id="IPR051407">
    <property type="entry name" value="Bact_OM_lipoprot/Surf_antigen"/>
</dbReference>
<keyword evidence="2 4" id="KW-0472">Membrane</keyword>
<evidence type="ECO:0000259" key="5">
    <source>
        <dbReference type="Pfam" id="PF05433"/>
    </source>
</evidence>
<feature type="compositionally biased region" description="Low complexity" evidence="3">
    <location>
        <begin position="91"/>
        <end position="103"/>
    </location>
</feature>
<gene>
    <name evidence="6" type="ORF">Azoinq_00025</name>
</gene>
<evidence type="ECO:0000256" key="2">
    <source>
        <dbReference type="ARBA" id="ARBA00023136"/>
    </source>
</evidence>
<evidence type="ECO:0000256" key="1">
    <source>
        <dbReference type="ARBA" id="ARBA00004370"/>
    </source>
</evidence>
<organism evidence="6 7">
    <name type="scientific">Azospira inquinata</name>
    <dbReference type="NCBI Taxonomy" id="2785627"/>
    <lineage>
        <taxon>Bacteria</taxon>
        <taxon>Pseudomonadati</taxon>
        <taxon>Pseudomonadota</taxon>
        <taxon>Betaproteobacteria</taxon>
        <taxon>Rhodocyclales</taxon>
        <taxon>Rhodocyclaceae</taxon>
        <taxon>Azospira</taxon>
    </lineage>
</organism>
<evidence type="ECO:0000256" key="4">
    <source>
        <dbReference type="SAM" id="Phobius"/>
    </source>
</evidence>
<dbReference type="PANTHER" id="PTHR35603:SF2">
    <property type="entry name" value="OUTER MEMBRANE LIPOPROTEIN"/>
    <property type="match status" value="1"/>
</dbReference>
<comment type="subcellular location">
    <subcellularLocation>
        <location evidence="1">Membrane</location>
    </subcellularLocation>
</comment>
<keyword evidence="4" id="KW-0812">Transmembrane</keyword>
<feature type="compositionally biased region" description="Low complexity" evidence="3">
    <location>
        <begin position="110"/>
        <end position="120"/>
    </location>
</feature>
<dbReference type="Proteomes" id="UP000683428">
    <property type="component" value="Chromosome"/>
</dbReference>
<accession>A0A975XUS0</accession>